<dbReference type="AlphaFoldDB" id="A0A561WJJ2"/>
<name>A0A561WJJ2_ACTTI</name>
<keyword evidence="2" id="KW-1133">Transmembrane helix</keyword>
<keyword evidence="2" id="KW-0812">Transmembrane</keyword>
<sequence length="254" mass="26187">MSHDNPLPQDPPTGTPPAKAQKGAGRGRSGWTAVLAGLALLLAAVAVVLSWHANSVAGDAAARADKLAARAAPPSGPAVTVPPPDPVQSTTAPVDPGQPSESAEGSPPPLGPETQFDQFYIETALEIPGPCNGAVYIDLDKPRVQVDPAIAELSYHNPCTAGNTPYLTLQPGVEGTSYDSEAVKPSDCVTRIAVRPLAKEGRLPAVQGDVYCLLTSDSDAQRIGIPRKMVVVSVTGLGKADALALQATAWNIPR</sequence>
<accession>A0A561WJJ2</accession>
<keyword evidence="4" id="KW-1185">Reference proteome</keyword>
<dbReference type="OrthoDB" id="3298053at2"/>
<dbReference type="RefSeq" id="WP_122977223.1">
    <property type="nucleotide sequence ID" value="NZ_BOMX01000048.1"/>
</dbReference>
<feature type="region of interest" description="Disordered" evidence="1">
    <location>
        <begin position="68"/>
        <end position="114"/>
    </location>
</feature>
<feature type="region of interest" description="Disordered" evidence="1">
    <location>
        <begin position="1"/>
        <end position="26"/>
    </location>
</feature>
<dbReference type="Proteomes" id="UP000320239">
    <property type="component" value="Unassembled WGS sequence"/>
</dbReference>
<evidence type="ECO:0000256" key="2">
    <source>
        <dbReference type="SAM" id="Phobius"/>
    </source>
</evidence>
<feature type="transmembrane region" description="Helical" evidence="2">
    <location>
        <begin position="31"/>
        <end position="53"/>
    </location>
</feature>
<proteinExistence type="predicted"/>
<keyword evidence="2" id="KW-0472">Membrane</keyword>
<protein>
    <submittedName>
        <fullName evidence="3">Uncharacterized protein</fullName>
    </submittedName>
</protein>
<feature type="compositionally biased region" description="Pro residues" evidence="1">
    <location>
        <begin position="74"/>
        <end position="86"/>
    </location>
</feature>
<comment type="caution">
    <text evidence="3">The sequence shown here is derived from an EMBL/GenBank/DDBJ whole genome shotgun (WGS) entry which is preliminary data.</text>
</comment>
<reference evidence="3 4" key="1">
    <citation type="submission" date="2019-06" db="EMBL/GenBank/DDBJ databases">
        <title>Sequencing the genomes of 1000 actinobacteria strains.</title>
        <authorList>
            <person name="Klenk H.-P."/>
        </authorList>
    </citation>
    <scope>NUCLEOTIDE SEQUENCE [LARGE SCALE GENOMIC DNA]</scope>
    <source>
        <strain evidence="3 4">DSM 43866</strain>
    </source>
</reference>
<organism evidence="3 4">
    <name type="scientific">Actinoplanes teichomyceticus</name>
    <dbReference type="NCBI Taxonomy" id="1867"/>
    <lineage>
        <taxon>Bacteria</taxon>
        <taxon>Bacillati</taxon>
        <taxon>Actinomycetota</taxon>
        <taxon>Actinomycetes</taxon>
        <taxon>Micromonosporales</taxon>
        <taxon>Micromonosporaceae</taxon>
        <taxon>Actinoplanes</taxon>
    </lineage>
</organism>
<dbReference type="EMBL" id="VIWY01000002">
    <property type="protein sequence ID" value="TWG24041.1"/>
    <property type="molecule type" value="Genomic_DNA"/>
</dbReference>
<evidence type="ECO:0000313" key="4">
    <source>
        <dbReference type="Proteomes" id="UP000320239"/>
    </source>
</evidence>
<evidence type="ECO:0000313" key="3">
    <source>
        <dbReference type="EMBL" id="TWG24041.1"/>
    </source>
</evidence>
<evidence type="ECO:0000256" key="1">
    <source>
        <dbReference type="SAM" id="MobiDB-lite"/>
    </source>
</evidence>
<gene>
    <name evidence="3" type="ORF">FHX34_102594</name>
</gene>